<dbReference type="KEGG" id="trb:HB776_03105"/>
<dbReference type="InterPro" id="IPR011051">
    <property type="entry name" value="RmlC_Cupin_sf"/>
</dbReference>
<proteinExistence type="predicted"/>
<feature type="domain" description="Cupin fold metalloprotein WbuC cupin" evidence="1">
    <location>
        <begin position="29"/>
        <end position="105"/>
    </location>
</feature>
<evidence type="ECO:0000259" key="1">
    <source>
        <dbReference type="Pfam" id="PF19480"/>
    </source>
</evidence>
<dbReference type="NCBIfam" id="TIGR04366">
    <property type="entry name" value="cupin_WbuC"/>
    <property type="match status" value="1"/>
</dbReference>
<organism evidence="2 3">
    <name type="scientific">Tardiphaga robiniae</name>
    <dbReference type="NCBI Taxonomy" id="943830"/>
    <lineage>
        <taxon>Bacteria</taxon>
        <taxon>Pseudomonadati</taxon>
        <taxon>Pseudomonadota</taxon>
        <taxon>Alphaproteobacteria</taxon>
        <taxon>Hyphomicrobiales</taxon>
        <taxon>Nitrobacteraceae</taxon>
        <taxon>Tardiphaga</taxon>
    </lineage>
</organism>
<dbReference type="Proteomes" id="UP000515291">
    <property type="component" value="Chromosome"/>
</dbReference>
<sequence>MTTGSARLTQLSPEIIYSDGGYFAADISIVDMLKEKAATAPRRRCRLCFHANSDAAQQEMLIVMHKSSYVRPHRHIGKLETLMVIEGISDTLLFDETGRVTETSAMSPPTEAGHFFYRMPDRLFHSLIFRSEWFVFLETTIGPFDRTMTEVAEWAPPETDMAAGHAYLGGLSLPDKHMPKMLPLRP</sequence>
<dbReference type="AlphaFoldDB" id="A0A7G6TUA6"/>
<dbReference type="Pfam" id="PF19480">
    <property type="entry name" value="DUF6016"/>
    <property type="match status" value="1"/>
</dbReference>
<dbReference type="EMBL" id="CP050292">
    <property type="protein sequence ID" value="QND70338.1"/>
    <property type="molecule type" value="Genomic_DNA"/>
</dbReference>
<dbReference type="InterPro" id="IPR027565">
    <property type="entry name" value="Cupin_WbuC"/>
</dbReference>
<name>A0A7G6TUA6_9BRAD</name>
<dbReference type="SUPFAM" id="SSF51182">
    <property type="entry name" value="RmlC-like cupins"/>
    <property type="match status" value="1"/>
</dbReference>
<dbReference type="RefSeq" id="WP_184514972.1">
    <property type="nucleotide sequence ID" value="NZ_CP050292.1"/>
</dbReference>
<reference evidence="3" key="1">
    <citation type="journal article" date="2020" name="Mol. Plant Microbe">
        <title>Rhizobial microsymbionts of the narrowly endemic Oxytropis species growing in Kamchatka are characterized by significant genetic diversity and possess a set of genes that are associated with T3SS and T6SS secretion systems and can affect the development of symbiosis.</title>
        <authorList>
            <person name="Safronova V."/>
            <person name="Guro P."/>
            <person name="Sazanova A."/>
            <person name="Kuznetsova I."/>
            <person name="Belimov A."/>
            <person name="Yakubov V."/>
            <person name="Chirak E."/>
            <person name="Afonin A."/>
            <person name="Gogolev Y."/>
            <person name="Andronov E."/>
            <person name="Tikhonovich I."/>
        </authorList>
    </citation>
    <scope>NUCLEOTIDE SEQUENCE [LARGE SCALE GENOMIC DNA]</scope>
    <source>
        <strain evidence="3">581</strain>
    </source>
</reference>
<gene>
    <name evidence="2" type="ORF">HB776_03105</name>
</gene>
<evidence type="ECO:0000313" key="2">
    <source>
        <dbReference type="EMBL" id="QND70338.1"/>
    </source>
</evidence>
<accession>A0A7G6TUA6</accession>
<protein>
    <submittedName>
        <fullName evidence="2">WbuC family cupin fold metalloprotein</fullName>
    </submittedName>
</protein>
<dbReference type="InterPro" id="IPR046058">
    <property type="entry name" value="WbuC_cupin"/>
</dbReference>
<evidence type="ECO:0000313" key="3">
    <source>
        <dbReference type="Proteomes" id="UP000515291"/>
    </source>
</evidence>